<organism evidence="2 3">
    <name type="scientific">Rhodopirellula islandica</name>
    <dbReference type="NCBI Taxonomy" id="595434"/>
    <lineage>
        <taxon>Bacteria</taxon>
        <taxon>Pseudomonadati</taxon>
        <taxon>Planctomycetota</taxon>
        <taxon>Planctomycetia</taxon>
        <taxon>Pirellulales</taxon>
        <taxon>Pirellulaceae</taxon>
        <taxon>Rhodopirellula</taxon>
    </lineage>
</organism>
<keyword evidence="3" id="KW-1185">Reference proteome</keyword>
<dbReference type="Proteomes" id="UP000036367">
    <property type="component" value="Unassembled WGS sequence"/>
</dbReference>
<feature type="compositionally biased region" description="Basic residues" evidence="1">
    <location>
        <begin position="1"/>
        <end position="10"/>
    </location>
</feature>
<dbReference type="EMBL" id="LECT01000053">
    <property type="protein sequence ID" value="KLU01575.1"/>
    <property type="molecule type" value="Genomic_DNA"/>
</dbReference>
<gene>
    <name evidence="2" type="ORF">RISK_006422</name>
</gene>
<name>A0A0J1B402_RHOIS</name>
<feature type="compositionally biased region" description="Polar residues" evidence="1">
    <location>
        <begin position="20"/>
        <end position="32"/>
    </location>
</feature>
<sequence length="50" mass="5388">MGRLASRLRRSKDVALTSPRDASTSCGDGLTNNIGPLRVMELILIQSTTD</sequence>
<proteinExistence type="predicted"/>
<dbReference type="AlphaFoldDB" id="A0A0J1B402"/>
<reference evidence="2" key="1">
    <citation type="submission" date="2015-05" db="EMBL/GenBank/DDBJ databases">
        <title>Permanent draft genome of Rhodopirellula islandicus K833.</title>
        <authorList>
            <person name="Kizina J."/>
            <person name="Richter M."/>
            <person name="Glockner F.O."/>
            <person name="Harder J."/>
        </authorList>
    </citation>
    <scope>NUCLEOTIDE SEQUENCE [LARGE SCALE GENOMIC DNA]</scope>
    <source>
        <strain evidence="2">K833</strain>
    </source>
</reference>
<evidence type="ECO:0000256" key="1">
    <source>
        <dbReference type="SAM" id="MobiDB-lite"/>
    </source>
</evidence>
<feature type="region of interest" description="Disordered" evidence="1">
    <location>
        <begin position="1"/>
        <end position="32"/>
    </location>
</feature>
<dbReference type="STRING" id="595434.RISK_006422"/>
<accession>A0A0J1B402</accession>
<protein>
    <submittedName>
        <fullName evidence="2">Uncharacterized protein</fullName>
    </submittedName>
</protein>
<comment type="caution">
    <text evidence="2">The sequence shown here is derived from an EMBL/GenBank/DDBJ whole genome shotgun (WGS) entry which is preliminary data.</text>
</comment>
<evidence type="ECO:0000313" key="3">
    <source>
        <dbReference type="Proteomes" id="UP000036367"/>
    </source>
</evidence>
<evidence type="ECO:0000313" key="2">
    <source>
        <dbReference type="EMBL" id="KLU01575.1"/>
    </source>
</evidence>